<name>A0ABN3ULU8_9MICO</name>
<feature type="domain" description="Phospholipid/glycerol acyltransferase" evidence="2">
    <location>
        <begin position="277"/>
        <end position="396"/>
    </location>
</feature>
<organism evidence="3 4">
    <name type="scientific">Pedococcus aerophilus</name>
    <dbReference type="NCBI Taxonomy" id="436356"/>
    <lineage>
        <taxon>Bacteria</taxon>
        <taxon>Bacillati</taxon>
        <taxon>Actinomycetota</taxon>
        <taxon>Actinomycetes</taxon>
        <taxon>Micrococcales</taxon>
        <taxon>Intrasporangiaceae</taxon>
        <taxon>Pedococcus</taxon>
    </lineage>
</organism>
<evidence type="ECO:0000256" key="1">
    <source>
        <dbReference type="SAM" id="MobiDB-lite"/>
    </source>
</evidence>
<dbReference type="PANTHER" id="PTHR22753:SF14">
    <property type="entry name" value="MONOACYLGLYCEROL_DIACYLGLYCEROL O-ACYLTRANSFERASE"/>
    <property type="match status" value="1"/>
</dbReference>
<accession>A0ABN3ULU8</accession>
<dbReference type="InterPro" id="IPR002123">
    <property type="entry name" value="Plipid/glycerol_acylTrfase"/>
</dbReference>
<feature type="region of interest" description="Disordered" evidence="1">
    <location>
        <begin position="1"/>
        <end position="160"/>
    </location>
</feature>
<dbReference type="PANTHER" id="PTHR22753">
    <property type="entry name" value="TRANSMEMBRANE PROTEIN 68"/>
    <property type="match status" value="1"/>
</dbReference>
<proteinExistence type="predicted"/>
<dbReference type="Pfam" id="PF01553">
    <property type="entry name" value="Acyltransferase"/>
    <property type="match status" value="1"/>
</dbReference>
<protein>
    <recommendedName>
        <fullName evidence="2">Phospholipid/glycerol acyltransferase domain-containing protein</fullName>
    </recommendedName>
</protein>
<evidence type="ECO:0000313" key="4">
    <source>
        <dbReference type="Proteomes" id="UP001501326"/>
    </source>
</evidence>
<dbReference type="Proteomes" id="UP001501326">
    <property type="component" value="Unassembled WGS sequence"/>
</dbReference>
<feature type="compositionally biased region" description="Low complexity" evidence="1">
    <location>
        <begin position="61"/>
        <end position="101"/>
    </location>
</feature>
<evidence type="ECO:0000259" key="2">
    <source>
        <dbReference type="SMART" id="SM00563"/>
    </source>
</evidence>
<dbReference type="SMART" id="SM00563">
    <property type="entry name" value="PlsC"/>
    <property type="match status" value="1"/>
</dbReference>
<gene>
    <name evidence="3" type="ORF">GCM10009867_15400</name>
</gene>
<dbReference type="CDD" id="cd07987">
    <property type="entry name" value="LPLAT_MGAT-like"/>
    <property type="match status" value="1"/>
</dbReference>
<comment type="caution">
    <text evidence="3">The sequence shown here is derived from an EMBL/GenBank/DDBJ whole genome shotgun (WGS) entry which is preliminary data.</text>
</comment>
<dbReference type="RefSeq" id="WP_344191813.1">
    <property type="nucleotide sequence ID" value="NZ_BAAARN010000001.1"/>
</dbReference>
<keyword evidence="4" id="KW-1185">Reference proteome</keyword>
<dbReference type="EMBL" id="BAAARN010000001">
    <property type="protein sequence ID" value="GAA2734708.1"/>
    <property type="molecule type" value="Genomic_DNA"/>
</dbReference>
<feature type="compositionally biased region" description="Basic residues" evidence="1">
    <location>
        <begin position="7"/>
        <end position="18"/>
    </location>
</feature>
<evidence type="ECO:0000313" key="3">
    <source>
        <dbReference type="EMBL" id="GAA2734708.1"/>
    </source>
</evidence>
<feature type="compositionally biased region" description="Low complexity" evidence="1">
    <location>
        <begin position="19"/>
        <end position="45"/>
    </location>
</feature>
<reference evidence="3 4" key="1">
    <citation type="journal article" date="2019" name="Int. J. Syst. Evol. Microbiol.">
        <title>The Global Catalogue of Microorganisms (GCM) 10K type strain sequencing project: providing services to taxonomists for standard genome sequencing and annotation.</title>
        <authorList>
            <consortium name="The Broad Institute Genomics Platform"/>
            <consortium name="The Broad Institute Genome Sequencing Center for Infectious Disease"/>
            <person name="Wu L."/>
            <person name="Ma J."/>
        </authorList>
    </citation>
    <scope>NUCLEOTIDE SEQUENCE [LARGE SCALE GENOMIC DNA]</scope>
    <source>
        <strain evidence="3 4">JCM 16378</strain>
    </source>
</reference>
<dbReference type="SUPFAM" id="SSF69593">
    <property type="entry name" value="Glycerol-3-phosphate (1)-acyltransferase"/>
    <property type="match status" value="1"/>
</dbReference>
<sequence length="490" mass="51803">MAATKSATKKATAKKATTKKATATKATAKAAAPRRGALAAGAARASGERAKRRSTPLIQSPAPTATTASAPAAPTAPTAEPEVIAATASEVAATPAPGGPTAKHRPRPVAKAVPSRKAVARSGARTAKPAKTVRPASRRPSKRSEPIAPAEASPRPARVLKAVPDDAVLPPEISVPTPDRSSRSVAPGVEELLTAGIAAVRVAAEAAGISPEDVERHLASMLSYVRRRITGDYAVDEFGFDEDFTRHFYLPVLRPLYRSWFRVEVRGIENIPATGGGLVVANHSGTIAMDSLMTQVAVHDEHPAHRHLRMLGADLVFQTPVVGQVARKSGSTLAANPDAERLLSNGELCGVWPEGFKGVGKPFSERYKLQRFGRGGFVSAALRTGAPIIPCSIVGAEEIYPIIGNMKAVARLFGAPYAPITPTWPLLGPLGLIPLPSKWIIEFGRPVETADLGPGAADDPMLVFDLTDQVRETIQQTLYSLLMQRRSVFF</sequence>